<accession>A0ACB7V9T0</accession>
<name>A0ACB7V9T0_DIOAL</name>
<sequence>MKDLMERLVTLPFAAGCVSQSSISVVRNQPKKFNTVPVPPPPPPPPPPPLATNDGTGDSTFAPNISAGLQRLKKSIKNLPQLFIYREGDGEVEMEIGFPTNVQHVAHVGWGESDGTGASMKSWDAGPSDLFSLPSLSLGHLELAMPSRGDAPVQCTSLRFS</sequence>
<organism evidence="1 2">
    <name type="scientific">Dioscorea alata</name>
    <name type="common">Purple yam</name>
    <dbReference type="NCBI Taxonomy" id="55571"/>
    <lineage>
        <taxon>Eukaryota</taxon>
        <taxon>Viridiplantae</taxon>
        <taxon>Streptophyta</taxon>
        <taxon>Embryophyta</taxon>
        <taxon>Tracheophyta</taxon>
        <taxon>Spermatophyta</taxon>
        <taxon>Magnoliopsida</taxon>
        <taxon>Liliopsida</taxon>
        <taxon>Dioscoreales</taxon>
        <taxon>Dioscoreaceae</taxon>
        <taxon>Dioscorea</taxon>
    </lineage>
</organism>
<gene>
    <name evidence="1" type="ORF">IHE45_10G025700</name>
</gene>
<proteinExistence type="predicted"/>
<evidence type="ECO:0000313" key="1">
    <source>
        <dbReference type="EMBL" id="KAH7670415.1"/>
    </source>
</evidence>
<comment type="caution">
    <text evidence="1">The sequence shown here is derived from an EMBL/GenBank/DDBJ whole genome shotgun (WGS) entry which is preliminary data.</text>
</comment>
<reference evidence="2" key="1">
    <citation type="journal article" date="2022" name="Nat. Commun.">
        <title>Chromosome evolution and the genetic basis of agronomically important traits in greater yam.</title>
        <authorList>
            <person name="Bredeson J.V."/>
            <person name="Lyons J.B."/>
            <person name="Oniyinde I.O."/>
            <person name="Okereke N.R."/>
            <person name="Kolade O."/>
            <person name="Nnabue I."/>
            <person name="Nwadili C.O."/>
            <person name="Hribova E."/>
            <person name="Parker M."/>
            <person name="Nwogha J."/>
            <person name="Shu S."/>
            <person name="Carlson J."/>
            <person name="Kariba R."/>
            <person name="Muthemba S."/>
            <person name="Knop K."/>
            <person name="Barton G.J."/>
            <person name="Sherwood A.V."/>
            <person name="Lopez-Montes A."/>
            <person name="Asiedu R."/>
            <person name="Jamnadass R."/>
            <person name="Muchugi A."/>
            <person name="Goodstein D."/>
            <person name="Egesi C.N."/>
            <person name="Featherston J."/>
            <person name="Asfaw A."/>
            <person name="Simpson G.G."/>
            <person name="Dolezel J."/>
            <person name="Hendre P.S."/>
            <person name="Van Deynze A."/>
            <person name="Kumar P.L."/>
            <person name="Obidiegwu J.E."/>
            <person name="Bhattacharjee R."/>
            <person name="Rokhsar D.S."/>
        </authorList>
    </citation>
    <scope>NUCLEOTIDE SEQUENCE [LARGE SCALE GENOMIC DNA]</scope>
    <source>
        <strain evidence="2">cv. TDa95/00328</strain>
    </source>
</reference>
<keyword evidence="2" id="KW-1185">Reference proteome</keyword>
<dbReference type="Proteomes" id="UP000827976">
    <property type="component" value="Chromosome 10"/>
</dbReference>
<protein>
    <submittedName>
        <fullName evidence="1">CRIB domain-containing protein</fullName>
    </submittedName>
</protein>
<evidence type="ECO:0000313" key="2">
    <source>
        <dbReference type="Proteomes" id="UP000827976"/>
    </source>
</evidence>
<dbReference type="EMBL" id="CM037020">
    <property type="protein sequence ID" value="KAH7670415.1"/>
    <property type="molecule type" value="Genomic_DNA"/>
</dbReference>